<gene>
    <name evidence="3" type="ORF">GRF29_185g890089</name>
</gene>
<evidence type="ECO:0000256" key="1">
    <source>
        <dbReference type="SAM" id="SignalP"/>
    </source>
</evidence>
<sequence>MKLSILLACIGIVLATRHCHDDPEPPQTYVFSNTRSSGPVQTNWTPKYSACHHASEPLDKPRVMPQPNTTAWSKWHFDAVNQNNPNESIAFTFVLGTEYALPKEGSKTGLVTVNVMFSFADGTTKEVKIDSGEGEAGKVVFQTTQYGSTATWGNTGTRWSGNGLADFPTYAVEIESEEHGIHGTLELVSTSTGRYPCVTVPYLSENTTLQTLSGLGWTNQIPAAKAIAHFTIRSDERRKSTTLNFDNGLGYHDYLFGDRPYFSAVKLWQWGHALVTSSSSTASYSLIWFQAADIASKTFTGVYVEEVGKDAEAQCADGDNELLKLEDNDAGTYVKIRIGSDLTVDLVIKKQEVRPGRWVGPALATIEGSEWTGTGVVETLKSH</sequence>
<keyword evidence="4" id="KW-1185">Reference proteome</keyword>
<dbReference type="AlphaFoldDB" id="A0AAN6LPG9"/>
<organism evidence="3 4">
    <name type="scientific">Pseudopithomyces chartarum</name>
    <dbReference type="NCBI Taxonomy" id="1892770"/>
    <lineage>
        <taxon>Eukaryota</taxon>
        <taxon>Fungi</taxon>
        <taxon>Dikarya</taxon>
        <taxon>Ascomycota</taxon>
        <taxon>Pezizomycotina</taxon>
        <taxon>Dothideomycetes</taxon>
        <taxon>Pleosporomycetidae</taxon>
        <taxon>Pleosporales</taxon>
        <taxon>Massarineae</taxon>
        <taxon>Didymosphaeriaceae</taxon>
        <taxon>Pseudopithomyces</taxon>
    </lineage>
</organism>
<dbReference type="Proteomes" id="UP001280581">
    <property type="component" value="Unassembled WGS sequence"/>
</dbReference>
<proteinExistence type="predicted"/>
<protein>
    <recommendedName>
        <fullName evidence="2">Diels-Alderase N-terminal domain-containing protein</fullName>
    </recommendedName>
</protein>
<feature type="domain" description="Diels-Alderase N-terminal" evidence="2">
    <location>
        <begin position="63"/>
        <end position="253"/>
    </location>
</feature>
<accession>A0AAN6LPG9</accession>
<dbReference type="SUPFAM" id="SSF159245">
    <property type="entry name" value="AttH-like"/>
    <property type="match status" value="1"/>
</dbReference>
<evidence type="ECO:0000313" key="3">
    <source>
        <dbReference type="EMBL" id="KAK3201419.1"/>
    </source>
</evidence>
<dbReference type="InterPro" id="IPR056402">
    <property type="entry name" value="DA_N"/>
</dbReference>
<name>A0AAN6LPG9_9PLEO</name>
<dbReference type="Pfam" id="PF24137">
    <property type="entry name" value="DA_N"/>
    <property type="match status" value="1"/>
</dbReference>
<reference evidence="3 4" key="1">
    <citation type="submission" date="2021-02" db="EMBL/GenBank/DDBJ databases">
        <title>Genome assembly of Pseudopithomyces chartarum.</title>
        <authorList>
            <person name="Jauregui R."/>
            <person name="Singh J."/>
            <person name="Voisey C."/>
        </authorList>
    </citation>
    <scope>NUCLEOTIDE SEQUENCE [LARGE SCALE GENOMIC DNA]</scope>
    <source>
        <strain evidence="3 4">AGR01</strain>
    </source>
</reference>
<keyword evidence="1" id="KW-0732">Signal</keyword>
<dbReference type="EMBL" id="WVTA01000016">
    <property type="protein sequence ID" value="KAK3201419.1"/>
    <property type="molecule type" value="Genomic_DNA"/>
</dbReference>
<feature type="signal peptide" evidence="1">
    <location>
        <begin position="1"/>
        <end position="15"/>
    </location>
</feature>
<evidence type="ECO:0000259" key="2">
    <source>
        <dbReference type="Pfam" id="PF24137"/>
    </source>
</evidence>
<feature type="chain" id="PRO_5042960401" description="Diels-Alderase N-terminal domain-containing protein" evidence="1">
    <location>
        <begin position="16"/>
        <end position="383"/>
    </location>
</feature>
<evidence type="ECO:0000313" key="4">
    <source>
        <dbReference type="Proteomes" id="UP001280581"/>
    </source>
</evidence>
<comment type="caution">
    <text evidence="3">The sequence shown here is derived from an EMBL/GenBank/DDBJ whole genome shotgun (WGS) entry which is preliminary data.</text>
</comment>